<gene>
    <name evidence="2" type="ORF">Afil01_21320</name>
</gene>
<proteinExistence type="predicted"/>
<accession>A0A9W6SJY9</accession>
<name>A0A9W6SJY9_9ACTN</name>
<feature type="compositionally biased region" description="Basic and acidic residues" evidence="1">
    <location>
        <begin position="36"/>
        <end position="46"/>
    </location>
</feature>
<keyword evidence="3" id="KW-1185">Reference proteome</keyword>
<dbReference type="Proteomes" id="UP001165079">
    <property type="component" value="Unassembled WGS sequence"/>
</dbReference>
<dbReference type="AlphaFoldDB" id="A0A9W6SJY9"/>
<evidence type="ECO:0000313" key="2">
    <source>
        <dbReference type="EMBL" id="GLZ77325.1"/>
    </source>
</evidence>
<organism evidence="2 3">
    <name type="scientific">Actinorhabdospora filicis</name>
    <dbReference type="NCBI Taxonomy" id="1785913"/>
    <lineage>
        <taxon>Bacteria</taxon>
        <taxon>Bacillati</taxon>
        <taxon>Actinomycetota</taxon>
        <taxon>Actinomycetes</taxon>
        <taxon>Micromonosporales</taxon>
        <taxon>Micromonosporaceae</taxon>
        <taxon>Actinorhabdospora</taxon>
    </lineage>
</organism>
<sequence>MSVPGGSGPECSKNTRDFDPGSGPAVFGRGQASREPSGENRREKTGEPGTVGENLRKRAGAKRTRGPGRHGLGGREEGSVLATAT</sequence>
<protein>
    <submittedName>
        <fullName evidence="2">Uncharacterized protein</fullName>
    </submittedName>
</protein>
<comment type="caution">
    <text evidence="2">The sequence shown here is derived from an EMBL/GenBank/DDBJ whole genome shotgun (WGS) entry which is preliminary data.</text>
</comment>
<evidence type="ECO:0000313" key="3">
    <source>
        <dbReference type="Proteomes" id="UP001165079"/>
    </source>
</evidence>
<dbReference type="EMBL" id="BSTX01000001">
    <property type="protein sequence ID" value="GLZ77325.1"/>
    <property type="molecule type" value="Genomic_DNA"/>
</dbReference>
<feature type="region of interest" description="Disordered" evidence="1">
    <location>
        <begin position="1"/>
        <end position="85"/>
    </location>
</feature>
<evidence type="ECO:0000256" key="1">
    <source>
        <dbReference type="SAM" id="MobiDB-lite"/>
    </source>
</evidence>
<feature type="compositionally biased region" description="Basic residues" evidence="1">
    <location>
        <begin position="57"/>
        <end position="68"/>
    </location>
</feature>
<reference evidence="2" key="1">
    <citation type="submission" date="2023-03" db="EMBL/GenBank/DDBJ databases">
        <title>Actinorhabdospora filicis NBRC 111898.</title>
        <authorList>
            <person name="Ichikawa N."/>
            <person name="Sato H."/>
            <person name="Tonouchi N."/>
        </authorList>
    </citation>
    <scope>NUCLEOTIDE SEQUENCE</scope>
    <source>
        <strain evidence="2">NBRC 111898</strain>
    </source>
</reference>